<feature type="transmembrane region" description="Helical" evidence="1">
    <location>
        <begin position="395"/>
        <end position="420"/>
    </location>
</feature>
<reference evidence="3" key="1">
    <citation type="submission" date="2021-02" db="EMBL/GenBank/DDBJ databases">
        <authorList>
            <person name="Nowell W R."/>
        </authorList>
    </citation>
    <scope>NUCLEOTIDE SEQUENCE</scope>
</reference>
<accession>A0A815CEW5</accession>
<feature type="transmembrane region" description="Helical" evidence="1">
    <location>
        <begin position="343"/>
        <end position="369"/>
    </location>
</feature>
<dbReference type="EMBL" id="CAJNON010000483">
    <property type="protein sequence ID" value="CAF1284238.1"/>
    <property type="molecule type" value="Genomic_DNA"/>
</dbReference>
<keyword evidence="1" id="KW-1133">Transmembrane helix</keyword>
<feature type="transmembrane region" description="Helical" evidence="1">
    <location>
        <begin position="56"/>
        <end position="75"/>
    </location>
</feature>
<sequence>MSMYEINNNTQTSSNIFTSPTLLWCLIMPLIHFLSLISNILCIIVFCSKTFIHKPIAIYFICLLISDSTTLLIGYTEMIDRESTMTDKSSTLCMFNGKIIHGVTEIIYTFMGKFCLEWMLYKVLWTRASTILLAILSIQRSRTFFSLSYHESRFCALLACLMSILIASLITCFEWISVQCNKSTDSDVYIEIFQSIMNTKISKEFYSNYLNNHYNESIDKYYCLIQSLDINPYNTTILTFNEYNCSTTEVLSEFHSLTQSFLSSRNTRVTDSISNILTNIYDDNYYLTNTSVLTQHLVQARTPDLIIKLFEKRSCHITMAYSICLKLFDFLHSISFGLNRHTLAIFLGNALPSFVVFLANVLSLKVIYFSKSLKYLKQKSQKNRRKRRIQNDLRAFLVILIESFSVITISWGIPILLTMYYCQTLYVVAITECPEIKKSLVYFLFPDLFNSSTNCLLYSLSGKLFRRKFISLIKGIFTCGRGVFWNVKQSSLMLPMGNIELQPSNDPSTVVHNGIYSRVDTYRHSELFSSIQINKLKKLTKNKKIVEDDASSCVVRISDERNGSNETELEFIKKIRISNKKLKRPQNFKTFLIDKVQFLSSTESRKEKNKLKTTVQKKRQLKTTLSLSSSSTGTAASNENSLLRQQLNNQQHAVKLVLINTDDNQTINKECVLQNVTTL</sequence>
<evidence type="ECO:0000313" key="4">
    <source>
        <dbReference type="Proteomes" id="UP000663891"/>
    </source>
</evidence>
<dbReference type="EMBL" id="CAJNOE010000393">
    <property type="protein sequence ID" value="CAF1191788.1"/>
    <property type="molecule type" value="Genomic_DNA"/>
</dbReference>
<dbReference type="Gene3D" id="1.20.1070.10">
    <property type="entry name" value="Rhodopsin 7-helix transmembrane proteins"/>
    <property type="match status" value="2"/>
</dbReference>
<comment type="caution">
    <text evidence="3">The sequence shown here is derived from an EMBL/GenBank/DDBJ whole genome shotgun (WGS) entry which is preliminary data.</text>
</comment>
<dbReference type="Proteomes" id="UP000663891">
    <property type="component" value="Unassembled WGS sequence"/>
</dbReference>
<evidence type="ECO:0000256" key="1">
    <source>
        <dbReference type="SAM" id="Phobius"/>
    </source>
</evidence>
<proteinExistence type="predicted"/>
<dbReference type="Proteomes" id="UP000663860">
    <property type="component" value="Unassembled WGS sequence"/>
</dbReference>
<keyword evidence="1" id="KW-0472">Membrane</keyword>
<evidence type="ECO:0000313" key="2">
    <source>
        <dbReference type="EMBL" id="CAF1191788.1"/>
    </source>
</evidence>
<name>A0A815CEW5_9BILA</name>
<gene>
    <name evidence="2" type="ORF">IZO911_LOCUS28086</name>
    <name evidence="3" type="ORF">VCS650_LOCUS30137</name>
</gene>
<feature type="transmembrane region" description="Helical" evidence="1">
    <location>
        <begin position="21"/>
        <end position="47"/>
    </location>
</feature>
<dbReference type="AlphaFoldDB" id="A0A815CEW5"/>
<dbReference type="OrthoDB" id="10008834at2759"/>
<keyword evidence="1" id="KW-0812">Transmembrane</keyword>
<evidence type="ECO:0000313" key="3">
    <source>
        <dbReference type="EMBL" id="CAF1284238.1"/>
    </source>
</evidence>
<feature type="transmembrane region" description="Helical" evidence="1">
    <location>
        <begin position="154"/>
        <end position="176"/>
    </location>
</feature>
<evidence type="ECO:0008006" key="5">
    <source>
        <dbReference type="Google" id="ProtNLM"/>
    </source>
</evidence>
<organism evidence="3 4">
    <name type="scientific">Adineta steineri</name>
    <dbReference type="NCBI Taxonomy" id="433720"/>
    <lineage>
        <taxon>Eukaryota</taxon>
        <taxon>Metazoa</taxon>
        <taxon>Spiralia</taxon>
        <taxon>Gnathifera</taxon>
        <taxon>Rotifera</taxon>
        <taxon>Eurotatoria</taxon>
        <taxon>Bdelloidea</taxon>
        <taxon>Adinetida</taxon>
        <taxon>Adinetidae</taxon>
        <taxon>Adineta</taxon>
    </lineage>
</organism>
<protein>
    <recommendedName>
        <fullName evidence="5">G-protein coupled receptors family 1 profile domain-containing protein</fullName>
    </recommendedName>
</protein>